<evidence type="ECO:0000313" key="3">
    <source>
        <dbReference type="EMBL" id="CAF1340819.1"/>
    </source>
</evidence>
<dbReference type="OrthoDB" id="10047418at2759"/>
<protein>
    <submittedName>
        <fullName evidence="3">Uncharacterized protein</fullName>
    </submittedName>
</protein>
<gene>
    <name evidence="2" type="ORF">EDS130_LOCUS21043</name>
    <name evidence="3" type="ORF">XAT740_LOCUS30944</name>
</gene>
<keyword evidence="1" id="KW-0732">Signal</keyword>
<proteinExistence type="predicted"/>
<feature type="chain" id="PRO_5035604842" evidence="1">
    <location>
        <begin position="17"/>
        <end position="224"/>
    </location>
</feature>
<dbReference type="Proteomes" id="UP000663828">
    <property type="component" value="Unassembled WGS sequence"/>
</dbReference>
<feature type="signal peptide" evidence="1">
    <location>
        <begin position="1"/>
        <end position="16"/>
    </location>
</feature>
<name>A0A815GJV8_ADIRI</name>
<sequence>MLKLILVFVLCMSVLGKKEEQKKGDDFCPKLRNVLCVQNILREILYSNGILRNTANEIEQLIIRYEPNEELLNNNIKSRKSAIESKLPKAKYHLQFANQTNINQADLINLVQEEANAYAYLYNSIKNVLKVGNEFEKSTERLFKQALTDIQENIICRYRSILNVYSASSTPISEVGGIEFAGSDKKGLWKSFLYNVHSVIIARLSREWADHAENFLNNVESKLS</sequence>
<comment type="caution">
    <text evidence="3">The sequence shown here is derived from an EMBL/GenBank/DDBJ whole genome shotgun (WGS) entry which is preliminary data.</text>
</comment>
<dbReference type="EMBL" id="CAJNOJ010000105">
    <property type="protein sequence ID" value="CAF1120824.1"/>
    <property type="molecule type" value="Genomic_DNA"/>
</dbReference>
<dbReference type="Proteomes" id="UP000663852">
    <property type="component" value="Unassembled WGS sequence"/>
</dbReference>
<organism evidence="3 4">
    <name type="scientific">Adineta ricciae</name>
    <name type="common">Rotifer</name>
    <dbReference type="NCBI Taxonomy" id="249248"/>
    <lineage>
        <taxon>Eukaryota</taxon>
        <taxon>Metazoa</taxon>
        <taxon>Spiralia</taxon>
        <taxon>Gnathifera</taxon>
        <taxon>Rotifera</taxon>
        <taxon>Eurotatoria</taxon>
        <taxon>Bdelloidea</taxon>
        <taxon>Adinetida</taxon>
        <taxon>Adinetidae</taxon>
        <taxon>Adineta</taxon>
    </lineage>
</organism>
<evidence type="ECO:0000256" key="1">
    <source>
        <dbReference type="SAM" id="SignalP"/>
    </source>
</evidence>
<accession>A0A815GJV8</accession>
<dbReference type="EMBL" id="CAJNOR010002786">
    <property type="protein sequence ID" value="CAF1340819.1"/>
    <property type="molecule type" value="Genomic_DNA"/>
</dbReference>
<keyword evidence="4" id="KW-1185">Reference proteome</keyword>
<evidence type="ECO:0000313" key="4">
    <source>
        <dbReference type="Proteomes" id="UP000663828"/>
    </source>
</evidence>
<reference evidence="3" key="1">
    <citation type="submission" date="2021-02" db="EMBL/GenBank/DDBJ databases">
        <authorList>
            <person name="Nowell W R."/>
        </authorList>
    </citation>
    <scope>NUCLEOTIDE SEQUENCE</scope>
</reference>
<dbReference type="AlphaFoldDB" id="A0A815GJV8"/>
<evidence type="ECO:0000313" key="2">
    <source>
        <dbReference type="EMBL" id="CAF1120824.1"/>
    </source>
</evidence>